<protein>
    <submittedName>
        <fullName evidence="1">Uncharacterized protein</fullName>
    </submittedName>
</protein>
<accession>A0A448L2Z2</accession>
<sequence>MHNYNANAYLLPRKLALPPWEGQGEVTQVSTPLLGEGLGEVTQVSTPLLGRGWGRLRKLALPSLGGVGGGYAN</sequence>
<dbReference type="AlphaFoldDB" id="A0A448L2Z2"/>
<dbReference type="KEGG" id="poc:NCTC13071_00327"/>
<dbReference type="Proteomes" id="UP000274578">
    <property type="component" value="Chromosome 1"/>
</dbReference>
<gene>
    <name evidence="1" type="ORF">NCTC13071_00327</name>
</gene>
<organism evidence="1 2">
    <name type="scientific">Segatella oris</name>
    <dbReference type="NCBI Taxonomy" id="28135"/>
    <lineage>
        <taxon>Bacteria</taxon>
        <taxon>Pseudomonadati</taxon>
        <taxon>Bacteroidota</taxon>
        <taxon>Bacteroidia</taxon>
        <taxon>Bacteroidales</taxon>
        <taxon>Prevotellaceae</taxon>
        <taxon>Segatella</taxon>
    </lineage>
</organism>
<reference evidence="1 2" key="1">
    <citation type="submission" date="2018-12" db="EMBL/GenBank/DDBJ databases">
        <authorList>
            <consortium name="Pathogen Informatics"/>
        </authorList>
    </citation>
    <scope>NUCLEOTIDE SEQUENCE [LARGE SCALE GENOMIC DNA]</scope>
    <source>
        <strain evidence="1 2">NCTC13071</strain>
    </source>
</reference>
<proteinExistence type="predicted"/>
<evidence type="ECO:0000313" key="1">
    <source>
        <dbReference type="EMBL" id="VEH14356.1"/>
    </source>
</evidence>
<dbReference type="EMBL" id="LR134384">
    <property type="protein sequence ID" value="VEH14356.1"/>
    <property type="molecule type" value="Genomic_DNA"/>
</dbReference>
<name>A0A448L2Z2_9BACT</name>
<evidence type="ECO:0000313" key="2">
    <source>
        <dbReference type="Proteomes" id="UP000274578"/>
    </source>
</evidence>